<accession>A0AAP9KWN5</accession>
<dbReference type="NCBIfam" id="NF040509">
    <property type="entry name" value="Lacto_palin_RPT"/>
    <property type="match status" value="1"/>
</dbReference>
<organism evidence="1 2">
    <name type="scientific">Lacticaseibacillus paracasei subsp. paracasei</name>
    <dbReference type="NCBI Taxonomy" id="47714"/>
    <lineage>
        <taxon>Bacteria</taxon>
        <taxon>Bacillati</taxon>
        <taxon>Bacillota</taxon>
        <taxon>Bacilli</taxon>
        <taxon>Lactobacillales</taxon>
        <taxon>Lactobacillaceae</taxon>
        <taxon>Lacticaseibacillus</taxon>
    </lineage>
</organism>
<sequence length="45" mass="4992">MAMKPAHKNLGRNDQRAVIAAKATYAPVSYRAGSRSYYFNCSPDI</sequence>
<gene>
    <name evidence="1" type="ORF">LCAKO_2983</name>
</gene>
<dbReference type="AntiFam" id="ANF00266">
    <property type="entry name" value="DNA repeat translations related to WP_020751851.1"/>
</dbReference>
<evidence type="ECO:0008006" key="3">
    <source>
        <dbReference type="Google" id="ProtNLM"/>
    </source>
</evidence>
<dbReference type="AlphaFoldDB" id="A0AAP9KWN5"/>
<proteinExistence type="predicted"/>
<dbReference type="Proteomes" id="UP000423274">
    <property type="component" value="Chromosome"/>
</dbReference>
<dbReference type="EMBL" id="CP022954">
    <property type="protein sequence ID" value="QGV19472.1"/>
    <property type="molecule type" value="Genomic_DNA"/>
</dbReference>
<reference evidence="1 2" key="1">
    <citation type="submission" date="2017-08" db="EMBL/GenBank/DDBJ databases">
        <title>Genome sequence, comparative genomics and functional analysis of the highly adhesive Lactobacillus paracasei Kobulty strain.</title>
        <authorList>
            <person name="Koryszewska-Baginska A."/>
            <person name="Grynberg M."/>
            <person name="Aleksandrzak-Piekarczyk T."/>
        </authorList>
    </citation>
    <scope>NUCLEOTIDE SEQUENCE [LARGE SCALE GENOMIC DNA]</scope>
    <source>
        <strain evidence="1 2">IBB3423</strain>
    </source>
</reference>
<evidence type="ECO:0000313" key="1">
    <source>
        <dbReference type="EMBL" id="QGV19472.1"/>
    </source>
</evidence>
<protein>
    <recommendedName>
        <fullName evidence="3">Alpha-galactosidase</fullName>
    </recommendedName>
</protein>
<name>A0AAP9KWN5_LACPA</name>
<evidence type="ECO:0000313" key="2">
    <source>
        <dbReference type="Proteomes" id="UP000423274"/>
    </source>
</evidence>